<organism evidence="2 3">
    <name type="scientific">Lithocarpus litseifolius</name>
    <dbReference type="NCBI Taxonomy" id="425828"/>
    <lineage>
        <taxon>Eukaryota</taxon>
        <taxon>Viridiplantae</taxon>
        <taxon>Streptophyta</taxon>
        <taxon>Embryophyta</taxon>
        <taxon>Tracheophyta</taxon>
        <taxon>Spermatophyta</taxon>
        <taxon>Magnoliopsida</taxon>
        <taxon>eudicotyledons</taxon>
        <taxon>Gunneridae</taxon>
        <taxon>Pentapetalae</taxon>
        <taxon>rosids</taxon>
        <taxon>fabids</taxon>
        <taxon>Fagales</taxon>
        <taxon>Fagaceae</taxon>
        <taxon>Lithocarpus</taxon>
    </lineage>
</organism>
<feature type="compositionally biased region" description="Polar residues" evidence="1">
    <location>
        <begin position="16"/>
        <end position="28"/>
    </location>
</feature>
<protein>
    <submittedName>
        <fullName evidence="2">Uncharacterized protein</fullName>
    </submittedName>
</protein>
<dbReference type="PANTHER" id="PTHR45125">
    <property type="entry name" value="F21J9.4-RELATED"/>
    <property type="match status" value="1"/>
</dbReference>
<dbReference type="Proteomes" id="UP001459277">
    <property type="component" value="Unassembled WGS sequence"/>
</dbReference>
<evidence type="ECO:0000313" key="2">
    <source>
        <dbReference type="EMBL" id="KAK9998243.1"/>
    </source>
</evidence>
<reference evidence="2 3" key="1">
    <citation type="submission" date="2024-01" db="EMBL/GenBank/DDBJ databases">
        <title>A telomere-to-telomere, gap-free genome of sweet tea (Lithocarpus litseifolius).</title>
        <authorList>
            <person name="Zhou J."/>
        </authorList>
    </citation>
    <scope>NUCLEOTIDE SEQUENCE [LARGE SCALE GENOMIC DNA]</scope>
    <source>
        <strain evidence="2">Zhou-2022a</strain>
        <tissue evidence="2">Leaf</tissue>
    </source>
</reference>
<evidence type="ECO:0000313" key="3">
    <source>
        <dbReference type="Proteomes" id="UP001459277"/>
    </source>
</evidence>
<dbReference type="AlphaFoldDB" id="A0AAW2CJJ4"/>
<feature type="region of interest" description="Disordered" evidence="1">
    <location>
        <begin position="1"/>
        <end position="37"/>
    </location>
</feature>
<dbReference type="EMBL" id="JAZDWU010000006">
    <property type="protein sequence ID" value="KAK9998243.1"/>
    <property type="molecule type" value="Genomic_DNA"/>
</dbReference>
<dbReference type="PANTHER" id="PTHR45125:SF3">
    <property type="entry name" value="NO-APICAL-MERISTEM-ASSOCIATED CARBOXY-TERMINAL DOMAIN PROTEIN"/>
    <property type="match status" value="1"/>
</dbReference>
<evidence type="ECO:0000256" key="1">
    <source>
        <dbReference type="SAM" id="MobiDB-lite"/>
    </source>
</evidence>
<proteinExistence type="predicted"/>
<sequence>MNVIESSHISGEDSVPQAQVVSQMSPPQVESIAKKPQRGANFSIQEDNLLVSAFLNVNQDAVQSINQKKGTYWKIILEYYHKWKTFESTRTQTSPMNRWSTIQ</sequence>
<gene>
    <name evidence="2" type="ORF">SO802_017846</name>
</gene>
<comment type="caution">
    <text evidence="2">The sequence shown here is derived from an EMBL/GenBank/DDBJ whole genome shotgun (WGS) entry which is preliminary data.</text>
</comment>
<accession>A0AAW2CJJ4</accession>
<keyword evidence="3" id="KW-1185">Reference proteome</keyword>
<name>A0AAW2CJJ4_9ROSI</name>